<dbReference type="RefSeq" id="WP_136533097.1">
    <property type="nucleotide sequence ID" value="NZ_STGY01000009.1"/>
</dbReference>
<feature type="domain" description="Suppressor of fused-like" evidence="1">
    <location>
        <begin position="39"/>
        <end position="190"/>
    </location>
</feature>
<dbReference type="InterPro" id="IPR020941">
    <property type="entry name" value="SUFU-like_domain"/>
</dbReference>
<reference evidence="3" key="1">
    <citation type="submission" date="2019-04" db="EMBL/GenBank/DDBJ databases">
        <title>Nocardioides xinjiangensis sp. nov.</title>
        <authorList>
            <person name="Liu S."/>
        </authorList>
    </citation>
    <scope>NUCLEOTIDE SEQUENCE [LARGE SCALE GENOMIC DNA]</scope>
    <source>
        <strain evidence="3">18</strain>
    </source>
</reference>
<sequence length="194" mass="20987">MALNESMRQVADRAAALFGRGDPPSDIKRLTAPDNNNFIDIAVFENSPSAGLTAYTTMGLSAAPMMNDGREFPARIEICGAADSRFDRFGNAIATCGLDVLGGEFVYPNRILVDVVATYYPDVAVRHVLFVEQAFWDPALTKLDSSGRTIIWLQAVPVTDAEVAYARSNGSAALVDLLTERDAKPSDLLRESVV</sequence>
<reference evidence="2 3" key="2">
    <citation type="submission" date="2019-05" db="EMBL/GenBank/DDBJ databases">
        <title>Glycomyces buryatensis sp. nov.</title>
        <authorList>
            <person name="Nikitina E."/>
        </authorList>
    </citation>
    <scope>NUCLEOTIDE SEQUENCE [LARGE SCALE GENOMIC DNA]</scope>
    <source>
        <strain evidence="2 3">18</strain>
    </source>
</reference>
<keyword evidence="3" id="KW-1185">Reference proteome</keyword>
<evidence type="ECO:0000313" key="2">
    <source>
        <dbReference type="EMBL" id="THV42966.1"/>
    </source>
</evidence>
<name>A0A4V4HST5_9ACTN</name>
<dbReference type="EMBL" id="STGY01000009">
    <property type="protein sequence ID" value="THV42966.1"/>
    <property type="molecule type" value="Genomic_DNA"/>
</dbReference>
<protein>
    <submittedName>
        <fullName evidence="2">Suppressor of fused domain protein</fullName>
    </submittedName>
</protein>
<dbReference type="Proteomes" id="UP000308760">
    <property type="component" value="Unassembled WGS sequence"/>
</dbReference>
<dbReference type="AlphaFoldDB" id="A0A4V4HST5"/>
<dbReference type="OrthoDB" id="8479146at2"/>
<evidence type="ECO:0000259" key="1">
    <source>
        <dbReference type="Pfam" id="PF05076"/>
    </source>
</evidence>
<accession>A0A4V4HST5</accession>
<comment type="caution">
    <text evidence="2">The sequence shown here is derived from an EMBL/GenBank/DDBJ whole genome shotgun (WGS) entry which is preliminary data.</text>
</comment>
<organism evidence="2 3">
    <name type="scientific">Glycomyces buryatensis</name>
    <dbReference type="NCBI Taxonomy" id="2570927"/>
    <lineage>
        <taxon>Bacteria</taxon>
        <taxon>Bacillati</taxon>
        <taxon>Actinomycetota</taxon>
        <taxon>Actinomycetes</taxon>
        <taxon>Glycomycetales</taxon>
        <taxon>Glycomycetaceae</taxon>
        <taxon>Glycomyces</taxon>
    </lineage>
</organism>
<proteinExistence type="predicted"/>
<gene>
    <name evidence="2" type="ORF">FAB82_03160</name>
</gene>
<dbReference type="Pfam" id="PF05076">
    <property type="entry name" value="SUFU"/>
    <property type="match status" value="1"/>
</dbReference>
<evidence type="ECO:0000313" key="3">
    <source>
        <dbReference type="Proteomes" id="UP000308760"/>
    </source>
</evidence>